<reference evidence="1" key="1">
    <citation type="submission" date="2021-02" db="EMBL/GenBank/DDBJ databases">
        <authorList>
            <consortium name="DOE Joint Genome Institute"/>
            <person name="Ahrendt S."/>
            <person name="Looney B.P."/>
            <person name="Miyauchi S."/>
            <person name="Morin E."/>
            <person name="Drula E."/>
            <person name="Courty P.E."/>
            <person name="Chicoki N."/>
            <person name="Fauchery L."/>
            <person name="Kohler A."/>
            <person name="Kuo A."/>
            <person name="Labutti K."/>
            <person name="Pangilinan J."/>
            <person name="Lipzen A."/>
            <person name="Riley R."/>
            <person name="Andreopoulos W."/>
            <person name="He G."/>
            <person name="Johnson J."/>
            <person name="Barry K.W."/>
            <person name="Grigoriev I.V."/>
            <person name="Nagy L."/>
            <person name="Hibbett D."/>
            <person name="Henrissat B."/>
            <person name="Matheny P.B."/>
            <person name="Labbe J."/>
            <person name="Martin F."/>
        </authorList>
    </citation>
    <scope>NUCLEOTIDE SEQUENCE</scope>
    <source>
        <strain evidence="1">EC-137</strain>
    </source>
</reference>
<accession>A0ACB8QNI4</accession>
<proteinExistence type="predicted"/>
<evidence type="ECO:0000313" key="2">
    <source>
        <dbReference type="Proteomes" id="UP000814128"/>
    </source>
</evidence>
<dbReference type="Proteomes" id="UP000814128">
    <property type="component" value="Unassembled WGS sequence"/>
</dbReference>
<name>A0ACB8QNI4_9AGAM</name>
<sequence>MLRNVCQETWGATTSSATGLKPRIRSAVVVLERLGKDGTQQRDESAKGALSLGCTAHRFTALTWSSRASPARKRPAYAPPNLQDTRLLDTAFLRGIASSRNVTRDGEGIKRIMV</sequence>
<comment type="caution">
    <text evidence="1">The sequence shown here is derived from an EMBL/GenBank/DDBJ whole genome shotgun (WGS) entry which is preliminary data.</text>
</comment>
<keyword evidence="2" id="KW-1185">Reference proteome</keyword>
<organism evidence="1 2">
    <name type="scientific">Vararia minispora EC-137</name>
    <dbReference type="NCBI Taxonomy" id="1314806"/>
    <lineage>
        <taxon>Eukaryota</taxon>
        <taxon>Fungi</taxon>
        <taxon>Dikarya</taxon>
        <taxon>Basidiomycota</taxon>
        <taxon>Agaricomycotina</taxon>
        <taxon>Agaricomycetes</taxon>
        <taxon>Russulales</taxon>
        <taxon>Lachnocladiaceae</taxon>
        <taxon>Vararia</taxon>
    </lineage>
</organism>
<reference evidence="1" key="2">
    <citation type="journal article" date="2022" name="New Phytol.">
        <title>Evolutionary transition to the ectomycorrhizal habit in the genomes of a hyperdiverse lineage of mushroom-forming fungi.</title>
        <authorList>
            <person name="Looney B."/>
            <person name="Miyauchi S."/>
            <person name="Morin E."/>
            <person name="Drula E."/>
            <person name="Courty P.E."/>
            <person name="Kohler A."/>
            <person name="Kuo A."/>
            <person name="LaButti K."/>
            <person name="Pangilinan J."/>
            <person name="Lipzen A."/>
            <person name="Riley R."/>
            <person name="Andreopoulos W."/>
            <person name="He G."/>
            <person name="Johnson J."/>
            <person name="Nolan M."/>
            <person name="Tritt A."/>
            <person name="Barry K.W."/>
            <person name="Grigoriev I.V."/>
            <person name="Nagy L.G."/>
            <person name="Hibbett D."/>
            <person name="Henrissat B."/>
            <person name="Matheny P.B."/>
            <person name="Labbe J."/>
            <person name="Martin F.M."/>
        </authorList>
    </citation>
    <scope>NUCLEOTIDE SEQUENCE</scope>
    <source>
        <strain evidence="1">EC-137</strain>
    </source>
</reference>
<gene>
    <name evidence="1" type="ORF">K488DRAFT_69985</name>
</gene>
<evidence type="ECO:0000313" key="1">
    <source>
        <dbReference type="EMBL" id="KAI0033292.1"/>
    </source>
</evidence>
<dbReference type="EMBL" id="MU273523">
    <property type="protein sequence ID" value="KAI0033292.1"/>
    <property type="molecule type" value="Genomic_DNA"/>
</dbReference>
<protein>
    <submittedName>
        <fullName evidence="1">Uncharacterized protein</fullName>
    </submittedName>
</protein>